<feature type="domain" description="AB hydrolase-1" evidence="2">
    <location>
        <begin position="79"/>
        <end position="141"/>
    </location>
</feature>
<dbReference type="Pfam" id="PF00561">
    <property type="entry name" value="Abhydrolase_1"/>
    <property type="match status" value="1"/>
</dbReference>
<reference evidence="3 4" key="1">
    <citation type="submission" date="2006-10" db="EMBL/GenBank/DDBJ databases">
        <title>The Genome Sequence of Batrachochytrium dendrobatidis JEL423.</title>
        <authorList>
            <consortium name="The Broad Institute Genome Sequencing Platform"/>
            <person name="Birren B."/>
            <person name="Lander E."/>
            <person name="Galagan J."/>
            <person name="Cuomo C."/>
            <person name="Devon K."/>
            <person name="Jaffe D."/>
            <person name="Butler J."/>
            <person name="Alvarez P."/>
            <person name="Gnerre S."/>
            <person name="Grabherr M."/>
            <person name="Kleber M."/>
            <person name="Mauceli E."/>
            <person name="Brockman W."/>
            <person name="Young S."/>
            <person name="LaButti K."/>
            <person name="Sykes S."/>
            <person name="DeCaprio D."/>
            <person name="Crawford M."/>
            <person name="Koehrsen M."/>
            <person name="Engels R."/>
            <person name="Montgomery P."/>
            <person name="Pearson M."/>
            <person name="Howarth C."/>
            <person name="Larson L."/>
            <person name="White J."/>
            <person name="O'Leary S."/>
            <person name="Kodira C."/>
            <person name="Zeng Q."/>
            <person name="Yandava C."/>
            <person name="Alvarado L."/>
            <person name="Longcore J."/>
            <person name="James T."/>
        </authorList>
    </citation>
    <scope>NUCLEOTIDE SEQUENCE [LARGE SCALE GENOMIC DNA]</scope>
    <source>
        <strain evidence="3 4">JEL423</strain>
    </source>
</reference>
<dbReference type="Gene3D" id="3.40.50.1820">
    <property type="entry name" value="alpha/beta hydrolase"/>
    <property type="match status" value="1"/>
</dbReference>
<feature type="compositionally biased region" description="Polar residues" evidence="1">
    <location>
        <begin position="402"/>
        <end position="411"/>
    </location>
</feature>
<dbReference type="InterPro" id="IPR029058">
    <property type="entry name" value="AB_hydrolase_fold"/>
</dbReference>
<dbReference type="PANTHER" id="PTHR43433">
    <property type="entry name" value="HYDROLASE, ALPHA/BETA FOLD FAMILY PROTEIN"/>
    <property type="match status" value="1"/>
</dbReference>
<protein>
    <recommendedName>
        <fullName evidence="2">AB hydrolase-1 domain-containing protein</fullName>
    </recommendedName>
</protein>
<dbReference type="InterPro" id="IPR050471">
    <property type="entry name" value="AB_hydrolase"/>
</dbReference>
<dbReference type="AlphaFoldDB" id="A0A177WJ50"/>
<dbReference type="eggNOG" id="ENOG502QTP8">
    <property type="taxonomic scope" value="Eukaryota"/>
</dbReference>
<reference evidence="3 4" key="2">
    <citation type="submission" date="2016-05" db="EMBL/GenBank/DDBJ databases">
        <title>Lineage-specific infection strategies underlie the spectrum of fungal disease in amphibians.</title>
        <authorList>
            <person name="Cuomo C.A."/>
            <person name="Farrer R.A."/>
            <person name="James T."/>
            <person name="Longcore J."/>
            <person name="Birren B."/>
        </authorList>
    </citation>
    <scope>NUCLEOTIDE SEQUENCE [LARGE SCALE GENOMIC DNA]</scope>
    <source>
        <strain evidence="3 4">JEL423</strain>
    </source>
</reference>
<dbReference type="PANTHER" id="PTHR43433:SF10">
    <property type="entry name" value="AB HYDROLASE-1 DOMAIN-CONTAINING PROTEIN"/>
    <property type="match status" value="1"/>
</dbReference>
<accession>A0A177WJ50</accession>
<dbReference type="STRING" id="403673.A0A177WJ50"/>
<dbReference type="SUPFAM" id="SSF53474">
    <property type="entry name" value="alpha/beta-Hydrolases"/>
    <property type="match status" value="1"/>
</dbReference>
<evidence type="ECO:0000259" key="2">
    <source>
        <dbReference type="Pfam" id="PF00561"/>
    </source>
</evidence>
<dbReference type="VEuPathDB" id="FungiDB:BDEG_23523"/>
<evidence type="ECO:0000256" key="1">
    <source>
        <dbReference type="SAM" id="MobiDB-lite"/>
    </source>
</evidence>
<proteinExistence type="predicted"/>
<sequence length="411" mass="45348">MIGFGSDSERQPSTVEAIKHRRAHDVMCRPCFSLTVKLRSGEQLSYAEIGDKAGYPVVWIPGPNYNRFLMAIYENMAIESGLRIICFDRPGRGASTPLRHPKLWEFRSLAGYIDELTSILGINKFFIIGHSIGSSYALASYEFLKHKIIGPLRLLGTWAPSNLPCMPVSYAIQRSLPTRMLRGVYSLSTNSSLSSTRQIPTQMGAIGSRELINTRDRFVHQVLERVAEDHATDAYKAFELDWLLALEINKPFGFDHRALTCSVKCWHGMDDTISPLGASMWMQREMKQFLLYAVEGATHNIILDFAIVRAVMMDISKEAATVFLKPTDIAAVTPTASPTPSSDVAPVVTCDAQQNAPDTDDGPLTPTSMSESPISKKMADLPHIPTPDSSPAVPQQPGMRASASSENVWAD</sequence>
<dbReference type="Proteomes" id="UP000077115">
    <property type="component" value="Unassembled WGS sequence"/>
</dbReference>
<evidence type="ECO:0000313" key="4">
    <source>
        <dbReference type="Proteomes" id="UP000077115"/>
    </source>
</evidence>
<feature type="region of interest" description="Disordered" evidence="1">
    <location>
        <begin position="353"/>
        <end position="411"/>
    </location>
</feature>
<name>A0A177WJ50_BATDL</name>
<dbReference type="EMBL" id="DS022303">
    <property type="protein sequence ID" value="OAJ39694.1"/>
    <property type="molecule type" value="Genomic_DNA"/>
</dbReference>
<evidence type="ECO:0000313" key="3">
    <source>
        <dbReference type="EMBL" id="OAJ39694.1"/>
    </source>
</evidence>
<dbReference type="InterPro" id="IPR000073">
    <property type="entry name" value="AB_hydrolase_1"/>
</dbReference>
<gene>
    <name evidence="3" type="ORF">BDEG_23523</name>
</gene>
<organism evidence="3 4">
    <name type="scientific">Batrachochytrium dendrobatidis (strain JEL423)</name>
    <dbReference type="NCBI Taxonomy" id="403673"/>
    <lineage>
        <taxon>Eukaryota</taxon>
        <taxon>Fungi</taxon>
        <taxon>Fungi incertae sedis</taxon>
        <taxon>Chytridiomycota</taxon>
        <taxon>Chytridiomycota incertae sedis</taxon>
        <taxon>Chytridiomycetes</taxon>
        <taxon>Rhizophydiales</taxon>
        <taxon>Rhizophydiales incertae sedis</taxon>
        <taxon>Batrachochytrium</taxon>
    </lineage>
</organism>
<dbReference type="OrthoDB" id="435520at2759"/>